<protein>
    <recommendedName>
        <fullName evidence="3">JmjC domain-containing protein</fullName>
    </recommendedName>
</protein>
<sequence>MPAHLMMVDPSPSSMTCVSQDEEEEEESNLVSDLTLVRVPCALAALPHAQDVKSYLKSANLLSLKYRPARVVMSTCGEGNSETSADNKPDEASLAMAFPLVTPELENEASLASIKRTLSQSSSSSPTLDSSMVLDIKIIRLQPFSPPGRQQKKEKKPTTQKSNSAMPPSSHASRAVDSSSFDVIPRIPCPHNPSSEWFYENVVSHRKPVILTNAVQMKEDFQPAAILQKINNTQDSVVRVHVCPNRVVDLAGHRAPNTKRNFAFVDMPLAEAIERCAATNDEAYEPILDEKERYYVRSVGKGKTPSDVYALFPSLAAEITIPDVRPREQLHSTVLRLSGGRGGGEARLWAHFDTMDNLLVQLAGQKCVALWPPECDEDMSPEGTSSRIEEPDEWNVSEHPRYAMAAAERLDCNLSPGEALWLPALWYHRVAARGFSAAINAFWHGAVPEGEHPAGDAYGNKPPLAASRAATRARAAASDLAVLPSSFRVLYGRRAAAELVAALGIPSQVPRAPAASRLPAGRGSIGCVPTLGVGTWKLSGAAARVAVTTALGIGYRHVDCAPAYRNEAAVGEAIASAIAAGSVVRHDLFVTSKLPNACHAFDDVLASAERSLSDLRCGYLDLYLMHWPDIDDDGGGVDALSPKTLEAWRAMERLVLTGRVRAIGVANFSSCRLRALASAATAPISAVQMEIHPGWRNERAIATARDLGAVVIASMPLGSPDSARMLGRRDETPLMSSEFVVEASNISKSGLAEVCLRWSVFHIGVAVIPKATSASHLASNWRAVEASKVRELCDESLQALAHVPQRRLGTGEALFAAPSGGGSVLNSMWGDDGW</sequence>
<keyword evidence="5" id="KW-1185">Reference proteome</keyword>
<dbReference type="AlphaFoldDB" id="A0A830HAY1"/>
<dbReference type="Gene3D" id="6.10.140.1470">
    <property type="match status" value="1"/>
</dbReference>
<dbReference type="Pfam" id="PF13621">
    <property type="entry name" value="Cupin_8"/>
    <property type="match status" value="1"/>
</dbReference>
<feature type="region of interest" description="Disordered" evidence="2">
    <location>
        <begin position="144"/>
        <end position="177"/>
    </location>
</feature>
<gene>
    <name evidence="4" type="ORF">PPROV_000264200</name>
</gene>
<dbReference type="SUPFAM" id="SSF51197">
    <property type="entry name" value="Clavaminate synthase-like"/>
    <property type="match status" value="1"/>
</dbReference>
<feature type="domain" description="JmjC" evidence="3">
    <location>
        <begin position="301"/>
        <end position="458"/>
    </location>
</feature>
<dbReference type="CDD" id="cd19071">
    <property type="entry name" value="AKR_AKR1-5-like"/>
    <property type="match status" value="1"/>
</dbReference>
<dbReference type="InterPro" id="IPR003347">
    <property type="entry name" value="JmjC_dom"/>
</dbReference>
<comment type="caution">
    <text evidence="4">The sequence shown here is derived from an EMBL/GenBank/DDBJ whole genome shotgun (WGS) entry which is preliminary data.</text>
</comment>
<proteinExistence type="inferred from homology"/>
<dbReference type="PROSITE" id="PS00798">
    <property type="entry name" value="ALDOKETO_REDUCTASE_1"/>
    <property type="match status" value="1"/>
</dbReference>
<evidence type="ECO:0000313" key="5">
    <source>
        <dbReference type="Proteomes" id="UP000660262"/>
    </source>
</evidence>
<dbReference type="PROSITE" id="PS51184">
    <property type="entry name" value="JMJC"/>
    <property type="match status" value="1"/>
</dbReference>
<reference evidence="4" key="1">
    <citation type="submission" date="2020-10" db="EMBL/GenBank/DDBJ databases">
        <title>Unveiling of a novel bifunctional photoreceptor, Dualchrome1, isolated from a cosmopolitan green alga.</title>
        <authorList>
            <person name="Suzuki S."/>
            <person name="Kawachi M."/>
        </authorList>
    </citation>
    <scope>NUCLEOTIDE SEQUENCE</scope>
    <source>
        <strain evidence="4">NIES 2893</strain>
    </source>
</reference>
<dbReference type="PANTHER" id="PTHR11732">
    <property type="entry name" value="ALDO/KETO REDUCTASE"/>
    <property type="match status" value="1"/>
</dbReference>
<name>A0A830HAY1_9CHLO</name>
<dbReference type="Proteomes" id="UP000660262">
    <property type="component" value="Unassembled WGS sequence"/>
</dbReference>
<evidence type="ECO:0000256" key="1">
    <source>
        <dbReference type="ARBA" id="ARBA00006801"/>
    </source>
</evidence>
<evidence type="ECO:0000256" key="2">
    <source>
        <dbReference type="SAM" id="MobiDB-lite"/>
    </source>
</evidence>
<evidence type="ECO:0000259" key="3">
    <source>
        <dbReference type="PROSITE" id="PS51184"/>
    </source>
</evidence>
<dbReference type="Pfam" id="PF00248">
    <property type="entry name" value="Aldo_ket_red"/>
    <property type="match status" value="1"/>
</dbReference>
<dbReference type="OrthoDB" id="263283at2759"/>
<dbReference type="SUPFAM" id="SSF51430">
    <property type="entry name" value="NAD(P)-linked oxidoreductase"/>
    <property type="match status" value="1"/>
</dbReference>
<evidence type="ECO:0000313" key="4">
    <source>
        <dbReference type="EMBL" id="GHP03888.1"/>
    </source>
</evidence>
<dbReference type="InterPro" id="IPR018170">
    <property type="entry name" value="Aldo/ket_reductase_CS"/>
</dbReference>
<dbReference type="Gene3D" id="3.20.20.100">
    <property type="entry name" value="NADP-dependent oxidoreductase domain"/>
    <property type="match status" value="1"/>
</dbReference>
<comment type="similarity">
    <text evidence="1">Belongs to the JARID1 histone demethylase family.</text>
</comment>
<dbReference type="InterPro" id="IPR041667">
    <property type="entry name" value="Cupin_8"/>
</dbReference>
<dbReference type="InterPro" id="IPR020471">
    <property type="entry name" value="AKR"/>
</dbReference>
<feature type="region of interest" description="Disordered" evidence="2">
    <location>
        <begin position="1"/>
        <end position="27"/>
    </location>
</feature>
<dbReference type="Gene3D" id="2.60.120.650">
    <property type="entry name" value="Cupin"/>
    <property type="match status" value="1"/>
</dbReference>
<dbReference type="InterPro" id="IPR023210">
    <property type="entry name" value="NADP_OxRdtase_dom"/>
</dbReference>
<dbReference type="GO" id="GO:0016491">
    <property type="term" value="F:oxidoreductase activity"/>
    <property type="evidence" value="ECO:0007669"/>
    <property type="project" value="InterPro"/>
</dbReference>
<dbReference type="PRINTS" id="PR00069">
    <property type="entry name" value="ALDKETRDTASE"/>
</dbReference>
<dbReference type="InterPro" id="IPR036812">
    <property type="entry name" value="NAD(P)_OxRdtase_dom_sf"/>
</dbReference>
<dbReference type="EMBL" id="BNJQ01000006">
    <property type="protein sequence ID" value="GHP03888.1"/>
    <property type="molecule type" value="Genomic_DNA"/>
</dbReference>
<organism evidence="4 5">
    <name type="scientific">Pycnococcus provasolii</name>
    <dbReference type="NCBI Taxonomy" id="41880"/>
    <lineage>
        <taxon>Eukaryota</taxon>
        <taxon>Viridiplantae</taxon>
        <taxon>Chlorophyta</taxon>
        <taxon>Pseudoscourfieldiophyceae</taxon>
        <taxon>Pseudoscourfieldiales</taxon>
        <taxon>Pycnococcaceae</taxon>
        <taxon>Pycnococcus</taxon>
    </lineage>
</organism>
<accession>A0A830HAY1</accession>